<evidence type="ECO:0000313" key="1">
    <source>
        <dbReference type="EMBL" id="RNA44132.1"/>
    </source>
</evidence>
<dbReference type="EMBL" id="REGN01000147">
    <property type="protein sequence ID" value="RNA44132.1"/>
    <property type="molecule type" value="Genomic_DNA"/>
</dbReference>
<gene>
    <name evidence="1" type="ORF">BpHYR1_007248</name>
</gene>
<dbReference type="Proteomes" id="UP000276133">
    <property type="component" value="Unassembled WGS sequence"/>
</dbReference>
<evidence type="ECO:0000313" key="2">
    <source>
        <dbReference type="Proteomes" id="UP000276133"/>
    </source>
</evidence>
<keyword evidence="2" id="KW-1185">Reference proteome</keyword>
<proteinExistence type="predicted"/>
<comment type="caution">
    <text evidence="1">The sequence shown here is derived from an EMBL/GenBank/DDBJ whole genome shotgun (WGS) entry which is preliminary data.</text>
</comment>
<sequence length="71" mass="8191">MLFWTEKNYLTIYREKLLICKLSARNEAKAIKTGLLQNSNNLNNGSALTKKIDKYNSNLRISITLTRDTIN</sequence>
<organism evidence="1 2">
    <name type="scientific">Brachionus plicatilis</name>
    <name type="common">Marine rotifer</name>
    <name type="synonym">Brachionus muelleri</name>
    <dbReference type="NCBI Taxonomy" id="10195"/>
    <lineage>
        <taxon>Eukaryota</taxon>
        <taxon>Metazoa</taxon>
        <taxon>Spiralia</taxon>
        <taxon>Gnathifera</taxon>
        <taxon>Rotifera</taxon>
        <taxon>Eurotatoria</taxon>
        <taxon>Monogononta</taxon>
        <taxon>Pseudotrocha</taxon>
        <taxon>Ploima</taxon>
        <taxon>Brachionidae</taxon>
        <taxon>Brachionus</taxon>
    </lineage>
</organism>
<reference evidence="1 2" key="1">
    <citation type="journal article" date="2018" name="Sci. Rep.">
        <title>Genomic signatures of local adaptation to the degree of environmental predictability in rotifers.</title>
        <authorList>
            <person name="Franch-Gras L."/>
            <person name="Hahn C."/>
            <person name="Garcia-Roger E.M."/>
            <person name="Carmona M.J."/>
            <person name="Serra M."/>
            <person name="Gomez A."/>
        </authorList>
    </citation>
    <scope>NUCLEOTIDE SEQUENCE [LARGE SCALE GENOMIC DNA]</scope>
    <source>
        <strain evidence="1">HYR1</strain>
    </source>
</reference>
<name>A0A3M7T7Y2_BRAPC</name>
<protein>
    <submittedName>
        <fullName evidence="1">Uncharacterized protein</fullName>
    </submittedName>
</protein>
<dbReference type="AlphaFoldDB" id="A0A3M7T7Y2"/>
<accession>A0A3M7T7Y2</accession>